<dbReference type="EMBL" id="LAQL01000002">
    <property type="protein sequence ID" value="KLN62341.1"/>
    <property type="molecule type" value="Genomic_DNA"/>
</dbReference>
<sequence length="433" mass="47184">MSYTHDAEFCLARTLGEGGLEQQIFEEQLQGCKASLARLKDDKDNGRLPFLTTPGERDDLVACQTVVSSYRENCDDVIVLGTGGSSLGGRTLYGLATSAFGPINGGPHLHFIDNIDPHSFDVLLKHVDISRTGLIVVSKSGSTAETVSQFMALLPIFQKEYGPDKLSERVTVITEPRPNPLRKLARDLGLECLDQNPLIGGRFCILTLVGLLPAMIAGLDAAALRNGAQKVVDQAFSGAQMEDIPAAVGAAIATGLQRQRDIRQTVIMPYEDRLADFGLWYNQLWAESLGKEGKGTTPIRALGTVDQHSQLQLYLDGPQDKMFTMIYHDAKGMGLPVDSVLPKGEDSLSYLRGRTLGDLLTVSAEATMQTLAKNGRPVRKFLLDKIDEETLGALTMHFMLETVITADLLGVNPYDQPAVEQGKVLARRMLKDL</sequence>
<accession>A0A0H2MJF4</accession>
<dbReference type="Pfam" id="PF00342">
    <property type="entry name" value="PGI"/>
    <property type="match status" value="2"/>
</dbReference>
<gene>
    <name evidence="6" type="ORF">WH96_02180</name>
</gene>
<dbReference type="OrthoDB" id="140919at2"/>
<protein>
    <recommendedName>
        <fullName evidence="1 5">Glucose-6-phosphate isomerase</fullName>
        <ecNumber evidence="1 5">5.3.1.9</ecNumber>
    </recommendedName>
</protein>
<dbReference type="GO" id="GO:0006094">
    <property type="term" value="P:gluconeogenesis"/>
    <property type="evidence" value="ECO:0007669"/>
    <property type="project" value="UniProtKB-KW"/>
</dbReference>
<dbReference type="PANTHER" id="PTHR11469:SF1">
    <property type="entry name" value="GLUCOSE-6-PHOSPHATE ISOMERASE"/>
    <property type="match status" value="1"/>
</dbReference>
<dbReference type="Gene3D" id="3.40.50.10490">
    <property type="entry name" value="Glucose-6-phosphate isomerase like protein, domain 1"/>
    <property type="match status" value="2"/>
</dbReference>
<dbReference type="CDD" id="cd05016">
    <property type="entry name" value="SIS_PGI_2"/>
    <property type="match status" value="1"/>
</dbReference>
<dbReference type="EC" id="5.3.1.9" evidence="1 5"/>
<dbReference type="STRING" id="1489064.WH96_02180"/>
<name>A0A0H2MJF4_9PROT</name>
<keyword evidence="4 5" id="KW-0413">Isomerase</keyword>
<evidence type="ECO:0000256" key="1">
    <source>
        <dbReference type="ARBA" id="ARBA00011952"/>
    </source>
</evidence>
<comment type="catalytic activity">
    <reaction evidence="5">
        <text>alpha-D-glucose 6-phosphate = beta-D-fructose 6-phosphate</text>
        <dbReference type="Rhea" id="RHEA:11816"/>
        <dbReference type="ChEBI" id="CHEBI:57634"/>
        <dbReference type="ChEBI" id="CHEBI:58225"/>
        <dbReference type="EC" id="5.3.1.9"/>
    </reaction>
</comment>
<dbReference type="GO" id="GO:0004347">
    <property type="term" value="F:glucose-6-phosphate isomerase activity"/>
    <property type="evidence" value="ECO:0007669"/>
    <property type="project" value="UniProtKB-EC"/>
</dbReference>
<comment type="caution">
    <text evidence="6">The sequence shown here is derived from an EMBL/GenBank/DDBJ whole genome shotgun (WGS) entry which is preliminary data.</text>
</comment>
<keyword evidence="3 5" id="KW-0324">Glycolysis</keyword>
<evidence type="ECO:0000313" key="7">
    <source>
        <dbReference type="Proteomes" id="UP000035444"/>
    </source>
</evidence>
<proteinExistence type="inferred from homology"/>
<evidence type="ECO:0000256" key="5">
    <source>
        <dbReference type="RuleBase" id="RU000612"/>
    </source>
</evidence>
<comment type="pathway">
    <text evidence="5">Carbohydrate degradation; glycolysis; D-glyceraldehyde 3-phosphate and glycerone phosphate from D-glucose: step 2/4.</text>
</comment>
<dbReference type="UniPathway" id="UPA00109">
    <property type="reaction ID" value="UER00181"/>
</dbReference>
<comment type="similarity">
    <text evidence="5">Belongs to the GPI family.</text>
</comment>
<dbReference type="InterPro" id="IPR046348">
    <property type="entry name" value="SIS_dom_sf"/>
</dbReference>
<dbReference type="InterPro" id="IPR001672">
    <property type="entry name" value="G6P_Isomerase"/>
</dbReference>
<dbReference type="GO" id="GO:0006096">
    <property type="term" value="P:glycolytic process"/>
    <property type="evidence" value="ECO:0007669"/>
    <property type="project" value="UniProtKB-UniPathway"/>
</dbReference>
<dbReference type="PROSITE" id="PS00174">
    <property type="entry name" value="P_GLUCOSE_ISOMERASE_2"/>
    <property type="match status" value="1"/>
</dbReference>
<dbReference type="PANTHER" id="PTHR11469">
    <property type="entry name" value="GLUCOSE-6-PHOSPHATE ISOMERASE"/>
    <property type="match status" value="1"/>
</dbReference>
<dbReference type="Proteomes" id="UP000035444">
    <property type="component" value="Unassembled WGS sequence"/>
</dbReference>
<dbReference type="GO" id="GO:0048029">
    <property type="term" value="F:monosaccharide binding"/>
    <property type="evidence" value="ECO:0007669"/>
    <property type="project" value="TreeGrafter"/>
</dbReference>
<dbReference type="GO" id="GO:0005829">
    <property type="term" value="C:cytosol"/>
    <property type="evidence" value="ECO:0007669"/>
    <property type="project" value="TreeGrafter"/>
</dbReference>
<organism evidence="6 7">
    <name type="scientific">Kiloniella spongiae</name>
    <dbReference type="NCBI Taxonomy" id="1489064"/>
    <lineage>
        <taxon>Bacteria</taxon>
        <taxon>Pseudomonadati</taxon>
        <taxon>Pseudomonadota</taxon>
        <taxon>Alphaproteobacteria</taxon>
        <taxon>Rhodospirillales</taxon>
        <taxon>Kiloniellaceae</taxon>
        <taxon>Kiloniella</taxon>
    </lineage>
</organism>
<dbReference type="GO" id="GO:0097367">
    <property type="term" value="F:carbohydrate derivative binding"/>
    <property type="evidence" value="ECO:0007669"/>
    <property type="project" value="InterPro"/>
</dbReference>
<evidence type="ECO:0000256" key="2">
    <source>
        <dbReference type="ARBA" id="ARBA00022432"/>
    </source>
</evidence>
<dbReference type="SUPFAM" id="SSF53697">
    <property type="entry name" value="SIS domain"/>
    <property type="match status" value="1"/>
</dbReference>
<dbReference type="AlphaFoldDB" id="A0A0H2MJF4"/>
<evidence type="ECO:0000313" key="6">
    <source>
        <dbReference type="EMBL" id="KLN62341.1"/>
    </source>
</evidence>
<keyword evidence="2 5" id="KW-0312">Gluconeogenesis</keyword>
<dbReference type="GO" id="GO:0051156">
    <property type="term" value="P:glucose 6-phosphate metabolic process"/>
    <property type="evidence" value="ECO:0007669"/>
    <property type="project" value="TreeGrafter"/>
</dbReference>
<reference evidence="6 7" key="1">
    <citation type="submission" date="2015-03" db="EMBL/GenBank/DDBJ databases">
        <title>Genome Sequence of Kiloniella spongiae MEBiC09566, isolated from a marine sponge.</title>
        <authorList>
            <person name="Shao Z."/>
            <person name="Wang L."/>
            <person name="Li X."/>
        </authorList>
    </citation>
    <scope>NUCLEOTIDE SEQUENCE [LARGE SCALE GENOMIC DNA]</scope>
    <source>
        <strain evidence="6 7">MEBiC09566</strain>
    </source>
</reference>
<evidence type="ECO:0000256" key="3">
    <source>
        <dbReference type="ARBA" id="ARBA00023152"/>
    </source>
</evidence>
<dbReference type="PRINTS" id="PR00662">
    <property type="entry name" value="G6PISOMERASE"/>
</dbReference>
<dbReference type="InterPro" id="IPR018189">
    <property type="entry name" value="Phosphoglucose_isomerase_CS"/>
</dbReference>
<dbReference type="PROSITE" id="PS51463">
    <property type="entry name" value="P_GLUCOSE_ISOMERASE_3"/>
    <property type="match status" value="1"/>
</dbReference>
<dbReference type="PATRIC" id="fig|1489064.4.peg.1363"/>
<dbReference type="InterPro" id="IPR035482">
    <property type="entry name" value="SIS_PGI_2"/>
</dbReference>
<keyword evidence="7" id="KW-1185">Reference proteome</keyword>
<evidence type="ECO:0000256" key="4">
    <source>
        <dbReference type="ARBA" id="ARBA00023235"/>
    </source>
</evidence>
<dbReference type="RefSeq" id="WP_047762464.1">
    <property type="nucleotide sequence ID" value="NZ_LAQL01000002.1"/>
</dbReference>